<dbReference type="PANTHER" id="PTHR37483">
    <property type="entry name" value="UPF0125 PROTEIN RATB"/>
    <property type="match status" value="1"/>
</dbReference>
<dbReference type="STRING" id="339866.GCA_001418255_01780"/>
<dbReference type="Pfam" id="PF03658">
    <property type="entry name" value="Ub-RnfH"/>
    <property type="match status" value="1"/>
</dbReference>
<dbReference type="RefSeq" id="WP_055450648.1">
    <property type="nucleotide sequence ID" value="NZ_CYHF01000005.1"/>
</dbReference>
<dbReference type="InterPro" id="IPR016155">
    <property type="entry name" value="Mopterin_synth/thiamin_S_b"/>
</dbReference>
<name>A0A0K6I2U1_9BURK</name>
<evidence type="ECO:0000256" key="2">
    <source>
        <dbReference type="HAMAP-Rule" id="MF_00460"/>
    </source>
</evidence>
<dbReference type="HAMAP" id="MF_00460">
    <property type="entry name" value="UPF0125_RnfH"/>
    <property type="match status" value="1"/>
</dbReference>
<organism evidence="3 4">
    <name type="scientific">Thiomonas bhubaneswarensis</name>
    <dbReference type="NCBI Taxonomy" id="339866"/>
    <lineage>
        <taxon>Bacteria</taxon>
        <taxon>Pseudomonadati</taxon>
        <taxon>Pseudomonadota</taxon>
        <taxon>Betaproteobacteria</taxon>
        <taxon>Burkholderiales</taxon>
        <taxon>Thiomonas</taxon>
    </lineage>
</organism>
<comment type="similarity">
    <text evidence="1 2">Belongs to the UPF0125 (RnfH) family.</text>
</comment>
<dbReference type="AlphaFoldDB" id="A0A0K6I2U1"/>
<protein>
    <recommendedName>
        <fullName evidence="2">UPF0125 protein Ga0061069_105274</fullName>
    </recommendedName>
</protein>
<dbReference type="Proteomes" id="UP000183649">
    <property type="component" value="Unassembled WGS sequence"/>
</dbReference>
<accession>A0A0K6I2U1</accession>
<dbReference type="PANTHER" id="PTHR37483:SF1">
    <property type="entry name" value="UPF0125 PROTEIN RATB"/>
    <property type="match status" value="1"/>
</dbReference>
<gene>
    <name evidence="3" type="ORF">Ga0061069_105274</name>
</gene>
<dbReference type="SUPFAM" id="SSF54285">
    <property type="entry name" value="MoaD/ThiS"/>
    <property type="match status" value="1"/>
</dbReference>
<keyword evidence="4" id="KW-1185">Reference proteome</keyword>
<reference evidence="4" key="1">
    <citation type="submission" date="2015-08" db="EMBL/GenBank/DDBJ databases">
        <authorList>
            <person name="Varghese N."/>
        </authorList>
    </citation>
    <scope>NUCLEOTIDE SEQUENCE [LARGE SCALE GENOMIC DNA]</scope>
    <source>
        <strain evidence="4">DSM 18181</strain>
    </source>
</reference>
<evidence type="ECO:0000313" key="3">
    <source>
        <dbReference type="EMBL" id="CUA97474.1"/>
    </source>
</evidence>
<dbReference type="OrthoDB" id="9796575at2"/>
<proteinExistence type="inferred from homology"/>
<dbReference type="InterPro" id="IPR037021">
    <property type="entry name" value="RnfH_sf"/>
</dbReference>
<evidence type="ECO:0000256" key="1">
    <source>
        <dbReference type="ARBA" id="ARBA00010645"/>
    </source>
</evidence>
<evidence type="ECO:0000313" key="4">
    <source>
        <dbReference type="Proteomes" id="UP000183649"/>
    </source>
</evidence>
<dbReference type="Gene3D" id="3.10.20.280">
    <property type="entry name" value="RnfH-like"/>
    <property type="match status" value="1"/>
</dbReference>
<dbReference type="EMBL" id="CYHF01000005">
    <property type="protein sequence ID" value="CUA97474.1"/>
    <property type="molecule type" value="Genomic_DNA"/>
</dbReference>
<dbReference type="InterPro" id="IPR005346">
    <property type="entry name" value="RnfH"/>
</dbReference>
<sequence>MGHAEASGELRIAVFYAPETGEADLRQITLPAGATVAQAIEVSGMLAAHPELSRPEFAAGIDGRRVGPQQVLRDGDRIDLCGPLQVDPMTARRLRAAAARHKARSKPGG</sequence>